<accession>A0A5D2MMN7</accession>
<keyword evidence="2" id="KW-1185">Reference proteome</keyword>
<organism evidence="1 2">
    <name type="scientific">Gossypium tomentosum</name>
    <name type="common">Hawaiian cotton</name>
    <name type="synonym">Gossypium sandvicense</name>
    <dbReference type="NCBI Taxonomy" id="34277"/>
    <lineage>
        <taxon>Eukaryota</taxon>
        <taxon>Viridiplantae</taxon>
        <taxon>Streptophyta</taxon>
        <taxon>Embryophyta</taxon>
        <taxon>Tracheophyta</taxon>
        <taxon>Spermatophyta</taxon>
        <taxon>Magnoliopsida</taxon>
        <taxon>eudicotyledons</taxon>
        <taxon>Gunneridae</taxon>
        <taxon>Pentapetalae</taxon>
        <taxon>rosids</taxon>
        <taxon>malvids</taxon>
        <taxon>Malvales</taxon>
        <taxon>Malvaceae</taxon>
        <taxon>Malvoideae</taxon>
        <taxon>Gossypium</taxon>
    </lineage>
</organism>
<evidence type="ECO:0000313" key="2">
    <source>
        <dbReference type="Proteomes" id="UP000322667"/>
    </source>
</evidence>
<dbReference type="EMBL" id="CM017622">
    <property type="protein sequence ID" value="TYH92700.1"/>
    <property type="molecule type" value="Genomic_DNA"/>
</dbReference>
<reference evidence="1 2" key="1">
    <citation type="submission" date="2019-07" db="EMBL/GenBank/DDBJ databases">
        <title>WGS assembly of Gossypium tomentosum.</title>
        <authorList>
            <person name="Chen Z.J."/>
            <person name="Sreedasyam A."/>
            <person name="Ando A."/>
            <person name="Song Q."/>
            <person name="De L."/>
            <person name="Hulse-Kemp A."/>
            <person name="Ding M."/>
            <person name="Ye W."/>
            <person name="Kirkbride R."/>
            <person name="Jenkins J."/>
            <person name="Plott C."/>
            <person name="Lovell J."/>
            <person name="Lin Y.-M."/>
            <person name="Vaughn R."/>
            <person name="Liu B."/>
            <person name="Li W."/>
            <person name="Simpson S."/>
            <person name="Scheffler B."/>
            <person name="Saski C."/>
            <person name="Grover C."/>
            <person name="Hu G."/>
            <person name="Conover J."/>
            <person name="Carlson J."/>
            <person name="Shu S."/>
            <person name="Boston L."/>
            <person name="Williams M."/>
            <person name="Peterson D."/>
            <person name="Mcgee K."/>
            <person name="Jones D."/>
            <person name="Wendel J."/>
            <person name="Stelly D."/>
            <person name="Grimwood J."/>
            <person name="Schmutz J."/>
        </authorList>
    </citation>
    <scope>NUCLEOTIDE SEQUENCE [LARGE SCALE GENOMIC DNA]</scope>
    <source>
        <strain evidence="1">7179.01</strain>
    </source>
</reference>
<feature type="non-terminal residue" evidence="1">
    <location>
        <position position="1"/>
    </location>
</feature>
<gene>
    <name evidence="1" type="ORF">ES332_A13G200700v1</name>
</gene>
<name>A0A5D2MMN7_GOSTO</name>
<evidence type="ECO:0000313" key="1">
    <source>
        <dbReference type="EMBL" id="TYH92700.1"/>
    </source>
</evidence>
<dbReference type="Proteomes" id="UP000322667">
    <property type="component" value="Chromosome A13"/>
</dbReference>
<proteinExistence type="predicted"/>
<dbReference type="AlphaFoldDB" id="A0A5D2MMN7"/>
<sequence>EWHSAILKKETPFASRVLTLLWEAAHEGHRRFCASASDAEPRGKPRYVRECIADVAWWSSARRGGGARRAVPGDCPGLQRLKVGC</sequence>
<protein>
    <submittedName>
        <fullName evidence="1">Uncharacterized protein</fullName>
    </submittedName>
</protein>